<gene>
    <name evidence="2" type="ORF">J2S15_000897</name>
</gene>
<feature type="transmembrane region" description="Helical" evidence="1">
    <location>
        <begin position="21"/>
        <end position="39"/>
    </location>
</feature>
<sequence>MKQFTGYLQKEFLEIIRSGKLTILTLLSVLFGIMNPLFAKLTPWLMQLMSEQLSEAGMSVGEVSVDAMTSWTQFYKNIPIELIIFIVIFSGILTTEYLKGTLTIVLTKGLKRWKVIVSKLITMVVMWSYCFWLCYFITYFYNSYFWSNNIASHLFFSAFCIYLFGIWICSLIILASTFLKNSYAVLVSTGVIVIISYILGMLPQLSEYLPTYLLSSSSLLTNALTINSFLYSIIIIIILTTLNILSSVIFFNKKSV</sequence>
<evidence type="ECO:0000256" key="1">
    <source>
        <dbReference type="SAM" id="Phobius"/>
    </source>
</evidence>
<evidence type="ECO:0000313" key="3">
    <source>
        <dbReference type="Proteomes" id="UP001230220"/>
    </source>
</evidence>
<reference evidence="2 3" key="1">
    <citation type="submission" date="2023-07" db="EMBL/GenBank/DDBJ databases">
        <title>Genomic Encyclopedia of Type Strains, Phase IV (KMG-IV): sequencing the most valuable type-strain genomes for metagenomic binning, comparative biology and taxonomic classification.</title>
        <authorList>
            <person name="Goeker M."/>
        </authorList>
    </citation>
    <scope>NUCLEOTIDE SEQUENCE [LARGE SCALE GENOMIC DNA]</scope>
    <source>
        <strain evidence="2 3">DSM 16784</strain>
    </source>
</reference>
<feature type="transmembrane region" description="Helical" evidence="1">
    <location>
        <begin position="120"/>
        <end position="141"/>
    </location>
</feature>
<comment type="caution">
    <text evidence="2">The sequence shown here is derived from an EMBL/GenBank/DDBJ whole genome shotgun (WGS) entry which is preliminary data.</text>
</comment>
<keyword evidence="1" id="KW-0472">Membrane</keyword>
<feature type="transmembrane region" description="Helical" evidence="1">
    <location>
        <begin position="183"/>
        <end position="202"/>
    </location>
</feature>
<dbReference type="Proteomes" id="UP001230220">
    <property type="component" value="Unassembled WGS sequence"/>
</dbReference>
<name>A0ABU0DZV7_9FIRM</name>
<feature type="transmembrane region" description="Helical" evidence="1">
    <location>
        <begin position="229"/>
        <end position="251"/>
    </location>
</feature>
<proteinExistence type="predicted"/>
<keyword evidence="1" id="KW-1133">Transmembrane helix</keyword>
<keyword evidence="3" id="KW-1185">Reference proteome</keyword>
<accession>A0ABU0DZV7</accession>
<protein>
    <submittedName>
        <fullName evidence="2">ABC-2 type transport system permease protein</fullName>
    </submittedName>
</protein>
<organism evidence="2 3">
    <name type="scientific">Breznakia pachnodae</name>
    <dbReference type="NCBI Taxonomy" id="265178"/>
    <lineage>
        <taxon>Bacteria</taxon>
        <taxon>Bacillati</taxon>
        <taxon>Bacillota</taxon>
        <taxon>Erysipelotrichia</taxon>
        <taxon>Erysipelotrichales</taxon>
        <taxon>Erysipelotrichaceae</taxon>
        <taxon>Breznakia</taxon>
    </lineage>
</organism>
<evidence type="ECO:0000313" key="2">
    <source>
        <dbReference type="EMBL" id="MDQ0360166.1"/>
    </source>
</evidence>
<dbReference type="EMBL" id="JAUSUR010000001">
    <property type="protein sequence ID" value="MDQ0360166.1"/>
    <property type="molecule type" value="Genomic_DNA"/>
</dbReference>
<keyword evidence="1" id="KW-0812">Transmembrane</keyword>
<dbReference type="Pfam" id="PF12679">
    <property type="entry name" value="ABC2_membrane_2"/>
    <property type="match status" value="1"/>
</dbReference>
<feature type="transmembrane region" description="Helical" evidence="1">
    <location>
        <begin position="78"/>
        <end position="99"/>
    </location>
</feature>
<feature type="transmembrane region" description="Helical" evidence="1">
    <location>
        <begin position="153"/>
        <end position="176"/>
    </location>
</feature>
<dbReference type="RefSeq" id="WP_307405835.1">
    <property type="nucleotide sequence ID" value="NZ_JAUSUR010000001.1"/>
</dbReference>
<dbReference type="PANTHER" id="PTHR37305:SF1">
    <property type="entry name" value="MEMBRANE PROTEIN"/>
    <property type="match status" value="1"/>
</dbReference>
<dbReference type="PANTHER" id="PTHR37305">
    <property type="entry name" value="INTEGRAL MEMBRANE PROTEIN-RELATED"/>
    <property type="match status" value="1"/>
</dbReference>